<evidence type="ECO:0000313" key="2">
    <source>
        <dbReference type="EMBL" id="WXA92239.1"/>
    </source>
</evidence>
<organism evidence="2 3">
    <name type="scientific">Pendulispora brunnea</name>
    <dbReference type="NCBI Taxonomy" id="2905690"/>
    <lineage>
        <taxon>Bacteria</taxon>
        <taxon>Pseudomonadati</taxon>
        <taxon>Myxococcota</taxon>
        <taxon>Myxococcia</taxon>
        <taxon>Myxococcales</taxon>
        <taxon>Sorangiineae</taxon>
        <taxon>Pendulisporaceae</taxon>
        <taxon>Pendulispora</taxon>
    </lineage>
</organism>
<sequence length="221" mass="24331">MLERFSDRREVVSINYAGCSNSTIPEGDLSLDILVEQVASAIRHASSGPVDLLGDSLGAVVSAATAARHPDLVRRLVLIAGWANSGDPRHQLIFSTWARLEAQDSELGMRYGLSLALTPSFVTSLGHENIEEIIAQKPPAHTIRRIEFALRVDIHEEVKKITAPTLIIRGQHDFMIPEYQTRVLHEAIAGSEYVALESGHGVLLERPNEVVALVRKFLLET</sequence>
<dbReference type="Proteomes" id="UP001379533">
    <property type="component" value="Chromosome"/>
</dbReference>
<evidence type="ECO:0000259" key="1">
    <source>
        <dbReference type="Pfam" id="PF00561"/>
    </source>
</evidence>
<dbReference type="Pfam" id="PF00561">
    <property type="entry name" value="Abhydrolase_1"/>
    <property type="match status" value="1"/>
</dbReference>
<dbReference type="PANTHER" id="PTHR43798:SF33">
    <property type="entry name" value="HYDROLASE, PUTATIVE (AFU_ORTHOLOGUE AFUA_2G14860)-RELATED"/>
    <property type="match status" value="1"/>
</dbReference>
<dbReference type="InterPro" id="IPR050266">
    <property type="entry name" value="AB_hydrolase_sf"/>
</dbReference>
<keyword evidence="2" id="KW-0378">Hydrolase</keyword>
<evidence type="ECO:0000313" key="3">
    <source>
        <dbReference type="Proteomes" id="UP001379533"/>
    </source>
</evidence>
<dbReference type="EMBL" id="CP089982">
    <property type="protein sequence ID" value="WXA92239.1"/>
    <property type="molecule type" value="Genomic_DNA"/>
</dbReference>
<name>A0ABZ2K2D1_9BACT</name>
<keyword evidence="3" id="KW-1185">Reference proteome</keyword>
<dbReference type="PRINTS" id="PR00111">
    <property type="entry name" value="ABHYDROLASE"/>
</dbReference>
<protein>
    <submittedName>
        <fullName evidence="2">Alpha/beta hydrolase</fullName>
    </submittedName>
</protein>
<dbReference type="Gene3D" id="3.40.50.1820">
    <property type="entry name" value="alpha/beta hydrolase"/>
    <property type="match status" value="1"/>
</dbReference>
<feature type="domain" description="AB hydrolase-1" evidence="1">
    <location>
        <begin position="6"/>
        <end position="207"/>
    </location>
</feature>
<dbReference type="InterPro" id="IPR000073">
    <property type="entry name" value="AB_hydrolase_1"/>
</dbReference>
<proteinExistence type="predicted"/>
<dbReference type="GO" id="GO:0016787">
    <property type="term" value="F:hydrolase activity"/>
    <property type="evidence" value="ECO:0007669"/>
    <property type="project" value="UniProtKB-KW"/>
</dbReference>
<dbReference type="PANTHER" id="PTHR43798">
    <property type="entry name" value="MONOACYLGLYCEROL LIPASE"/>
    <property type="match status" value="1"/>
</dbReference>
<accession>A0ABZ2K2D1</accession>
<dbReference type="InterPro" id="IPR029058">
    <property type="entry name" value="AB_hydrolase_fold"/>
</dbReference>
<dbReference type="SUPFAM" id="SSF53474">
    <property type="entry name" value="alpha/beta-Hydrolases"/>
    <property type="match status" value="1"/>
</dbReference>
<gene>
    <name evidence="2" type="ORF">LZC95_38010</name>
</gene>
<reference evidence="2 3" key="1">
    <citation type="submission" date="2021-12" db="EMBL/GenBank/DDBJ databases">
        <title>Discovery of the Pendulisporaceae a myxobacterial family with distinct sporulation behavior and unique specialized metabolism.</title>
        <authorList>
            <person name="Garcia R."/>
            <person name="Popoff A."/>
            <person name="Bader C.D."/>
            <person name="Loehr J."/>
            <person name="Walesch S."/>
            <person name="Walt C."/>
            <person name="Boldt J."/>
            <person name="Bunk B."/>
            <person name="Haeckl F.J.F.P.J."/>
            <person name="Gunesch A.P."/>
            <person name="Birkelbach J."/>
            <person name="Nuebel U."/>
            <person name="Pietschmann T."/>
            <person name="Bach T."/>
            <person name="Mueller R."/>
        </authorList>
    </citation>
    <scope>NUCLEOTIDE SEQUENCE [LARGE SCALE GENOMIC DNA]</scope>
    <source>
        <strain evidence="2 3">MSr12523</strain>
    </source>
</reference>